<proteinExistence type="predicted"/>
<reference evidence="1" key="1">
    <citation type="submission" date="2023-03" db="EMBL/GenBank/DDBJ databases">
        <title>a new species belonging to Providencia genus.</title>
        <authorList>
            <person name="Yang W."/>
            <person name="Hu F."/>
            <person name="Shen S."/>
            <person name="Ding L."/>
            <person name="Yin D."/>
        </authorList>
    </citation>
    <scope>NUCLEOTIDE SEQUENCE</scope>
    <source>
        <strain evidence="1">CRE-3FA-0001</strain>
    </source>
</reference>
<gene>
    <name evidence="1" type="ORF">P7V44_22375</name>
</gene>
<organism evidence="1 2">
    <name type="scientific">Providencia huashanensis</name>
    <dbReference type="NCBI Taxonomy" id="3037798"/>
    <lineage>
        <taxon>Bacteria</taxon>
        <taxon>Pseudomonadati</taxon>
        <taxon>Pseudomonadota</taxon>
        <taxon>Gammaproteobacteria</taxon>
        <taxon>Enterobacterales</taxon>
        <taxon>Morganellaceae</taxon>
        <taxon>Providencia</taxon>
    </lineage>
</organism>
<sequence length="72" mass="8369">MLRLNVARYGMKVKLLNNGGYEYLSGVKFPLVVNAEPHHNYPMYVVHSKEFGLEKDTSYLFEYINAEVIDEI</sequence>
<evidence type="ECO:0000313" key="2">
    <source>
        <dbReference type="Proteomes" id="UP001156701"/>
    </source>
</evidence>
<name>A0AA42FLR3_9GAMM</name>
<comment type="caution">
    <text evidence="1">The sequence shown here is derived from an EMBL/GenBank/DDBJ whole genome shotgun (WGS) entry which is preliminary data.</text>
</comment>
<protein>
    <submittedName>
        <fullName evidence="1">Uncharacterized protein</fullName>
    </submittedName>
</protein>
<accession>A0AA42FLR3</accession>
<dbReference type="EMBL" id="JARRYG010000049">
    <property type="protein sequence ID" value="MDG4698968.1"/>
    <property type="molecule type" value="Genomic_DNA"/>
</dbReference>
<dbReference type="AlphaFoldDB" id="A0AA42FLR3"/>
<evidence type="ECO:0000313" key="1">
    <source>
        <dbReference type="EMBL" id="MDG4698968.1"/>
    </source>
</evidence>
<dbReference type="RefSeq" id="WP_210854872.1">
    <property type="nucleotide sequence ID" value="NZ_JARRYG010000049.1"/>
</dbReference>
<dbReference type="Proteomes" id="UP001156701">
    <property type="component" value="Unassembled WGS sequence"/>
</dbReference>